<evidence type="ECO:0000313" key="2">
    <source>
        <dbReference type="EMBL" id="AIU93633.1"/>
    </source>
</evidence>
<sequence length="233" mass="24760">MKWHCRAGRPGGFPGGMRINEGGLVTGHIRAPGGPVSVDGFRAAADHVVALAAAVAPEKWDAPALGQWSVRSLVGHIGRALTTVVDYLARPAIEQTVPSTADYYLLAAEFIDPEAVRRRSEQAGAELGEDPVATLAQMRDRALHALAHTDDRIVTTPVGGMLLSHYLPTRTFELAVHGLDLARATGRPESVPVEALWEAVSLATELAVRRGHGETVLFALTGRGIVPSDFSVV</sequence>
<dbReference type="NCBIfam" id="TIGR03083">
    <property type="entry name" value="maleylpyruvate isomerase family mycothiol-dependent enzyme"/>
    <property type="match status" value="1"/>
</dbReference>
<accession>A0A097SQ24</accession>
<dbReference type="GO" id="GO:0046872">
    <property type="term" value="F:metal ion binding"/>
    <property type="evidence" value="ECO:0007669"/>
    <property type="project" value="InterPro"/>
</dbReference>
<feature type="domain" description="Mycothiol-dependent maleylpyruvate isomerase metal-binding" evidence="1">
    <location>
        <begin position="41"/>
        <end position="182"/>
    </location>
</feature>
<dbReference type="SUPFAM" id="SSF109854">
    <property type="entry name" value="DinB/YfiT-like putative metalloenzymes"/>
    <property type="match status" value="1"/>
</dbReference>
<geneLocation type="plasmid" evidence="2">
    <name>pNSL1</name>
</geneLocation>
<name>A0A097SQ24_9NOCA</name>
<dbReference type="Pfam" id="PF11716">
    <property type="entry name" value="MDMPI_N"/>
    <property type="match status" value="1"/>
</dbReference>
<dbReference type="InterPro" id="IPR017517">
    <property type="entry name" value="Maleyloyr_isom"/>
</dbReference>
<protein>
    <recommendedName>
        <fullName evidence="1">Mycothiol-dependent maleylpyruvate isomerase metal-binding domain-containing protein</fullName>
    </recommendedName>
</protein>
<keyword evidence="2" id="KW-0614">Plasmid</keyword>
<dbReference type="InterPro" id="IPR024344">
    <property type="entry name" value="MDMPI_metal-binding"/>
</dbReference>
<evidence type="ECO:0000259" key="1">
    <source>
        <dbReference type="Pfam" id="PF11716"/>
    </source>
</evidence>
<proteinExistence type="predicted"/>
<gene>
    <name evidence="2" type="ORF">LRS1606.199</name>
</gene>
<dbReference type="Gene3D" id="1.20.120.450">
    <property type="entry name" value="dinb family like domain"/>
    <property type="match status" value="1"/>
</dbReference>
<dbReference type="InterPro" id="IPR034660">
    <property type="entry name" value="DinB/YfiT-like"/>
</dbReference>
<dbReference type="EMBL" id="KJ605395">
    <property type="protein sequence ID" value="AIU93633.1"/>
    <property type="molecule type" value="Genomic_DNA"/>
</dbReference>
<reference evidence="2" key="1">
    <citation type="submission" date="2014-03" db="EMBL/GenBank/DDBJ databases">
        <authorList>
            <person name="Zhang G."/>
            <person name="Zhu L."/>
            <person name="Fang P."/>
        </authorList>
    </citation>
    <scope>NUCLEOTIDE SEQUENCE</scope>
    <source>
        <strain evidence="2">NS1</strain>
        <plasmid evidence="2">pNSL1</plasmid>
    </source>
</reference>
<dbReference type="AlphaFoldDB" id="A0A097SQ24"/>
<organism evidence="2">
    <name type="scientific">Rhodococcus sp. NS1</name>
    <dbReference type="NCBI Taxonomy" id="402236"/>
    <lineage>
        <taxon>Bacteria</taxon>
        <taxon>Bacillati</taxon>
        <taxon>Actinomycetota</taxon>
        <taxon>Actinomycetes</taxon>
        <taxon>Mycobacteriales</taxon>
        <taxon>Nocardiaceae</taxon>
        <taxon>Rhodococcus</taxon>
    </lineage>
</organism>